<organism evidence="3 4">
    <name type="scientific">Curvibacter cyanobacteriorum</name>
    <dbReference type="NCBI Taxonomy" id="3026422"/>
    <lineage>
        <taxon>Bacteria</taxon>
        <taxon>Pseudomonadati</taxon>
        <taxon>Pseudomonadota</taxon>
        <taxon>Betaproteobacteria</taxon>
        <taxon>Burkholderiales</taxon>
        <taxon>Comamonadaceae</taxon>
        <taxon>Curvibacter</taxon>
    </lineage>
</organism>
<feature type="compositionally biased region" description="Low complexity" evidence="1">
    <location>
        <begin position="66"/>
        <end position="75"/>
    </location>
</feature>
<evidence type="ECO:0008006" key="5">
    <source>
        <dbReference type="Google" id="ProtNLM"/>
    </source>
</evidence>
<dbReference type="Proteomes" id="UP001528673">
    <property type="component" value="Unassembled WGS sequence"/>
</dbReference>
<accession>A0ABT5N2L7</accession>
<name>A0ABT5N2L7_9BURK</name>
<evidence type="ECO:0000256" key="2">
    <source>
        <dbReference type="SAM" id="Phobius"/>
    </source>
</evidence>
<keyword evidence="4" id="KW-1185">Reference proteome</keyword>
<keyword evidence="2" id="KW-1133">Transmembrane helix</keyword>
<feature type="region of interest" description="Disordered" evidence="1">
    <location>
        <begin position="66"/>
        <end position="93"/>
    </location>
</feature>
<comment type="caution">
    <text evidence="3">The sequence shown here is derived from an EMBL/GenBank/DDBJ whole genome shotgun (WGS) entry which is preliminary data.</text>
</comment>
<feature type="transmembrane region" description="Helical" evidence="2">
    <location>
        <begin position="6"/>
        <end position="23"/>
    </location>
</feature>
<keyword evidence="2" id="KW-0472">Membrane</keyword>
<protein>
    <recommendedName>
        <fullName evidence="5">FeoB-associated Cys-rich membrane protein</fullName>
    </recommendedName>
</protein>
<evidence type="ECO:0000313" key="3">
    <source>
        <dbReference type="EMBL" id="MDD0840505.1"/>
    </source>
</evidence>
<dbReference type="EMBL" id="JAQSIP010000010">
    <property type="protein sequence ID" value="MDD0840505.1"/>
    <property type="molecule type" value="Genomic_DNA"/>
</dbReference>
<evidence type="ECO:0000313" key="4">
    <source>
        <dbReference type="Proteomes" id="UP001528673"/>
    </source>
</evidence>
<proteinExistence type="predicted"/>
<keyword evidence="2" id="KW-0812">Transmembrane</keyword>
<sequence>MWQHFLVGGVVMVAGGYAFWYWMPAAWRRPLGRLQKGLGEAPGCSACSDCTGCAAPAKTLAKLSQSPQSLQSLHSGDPGDPRERAPVWMRPGR</sequence>
<dbReference type="RefSeq" id="WP_273953296.1">
    <property type="nucleotide sequence ID" value="NZ_JAQSIP010000010.1"/>
</dbReference>
<gene>
    <name evidence="3" type="ORF">PSQ40_18140</name>
</gene>
<evidence type="ECO:0000256" key="1">
    <source>
        <dbReference type="SAM" id="MobiDB-lite"/>
    </source>
</evidence>
<reference evidence="3 4" key="1">
    <citation type="submission" date="2023-02" db="EMBL/GenBank/DDBJ databases">
        <title>Bacterial whole genomic sequence of Curvibacter sp. HBC61.</title>
        <authorList>
            <person name="Le V."/>
            <person name="Ko S.-R."/>
            <person name="Ahn C.-Y."/>
            <person name="Oh H.-M."/>
        </authorList>
    </citation>
    <scope>NUCLEOTIDE SEQUENCE [LARGE SCALE GENOMIC DNA]</scope>
    <source>
        <strain evidence="3 4">HBC61</strain>
    </source>
</reference>